<dbReference type="Proteomes" id="UP000045706">
    <property type="component" value="Unassembled WGS sequence"/>
</dbReference>
<accession>A0A0G4NAI8</accession>
<feature type="non-terminal residue" evidence="1">
    <location>
        <position position="1"/>
    </location>
</feature>
<reference evidence="2" key="1">
    <citation type="submission" date="2015-05" db="EMBL/GenBank/DDBJ databases">
        <authorList>
            <person name="Fogelqvist Johan"/>
        </authorList>
    </citation>
    <scope>NUCLEOTIDE SEQUENCE [LARGE SCALE GENOMIC DNA]</scope>
</reference>
<gene>
    <name evidence="1" type="ORF">BN1723_019205</name>
</gene>
<proteinExistence type="predicted"/>
<dbReference type="EMBL" id="CVQI01033343">
    <property type="protein sequence ID" value="CRK43482.1"/>
    <property type="molecule type" value="Genomic_DNA"/>
</dbReference>
<name>A0A0G4NAI8_VERLO</name>
<organism evidence="1 2">
    <name type="scientific">Verticillium longisporum</name>
    <name type="common">Verticillium dahliae var. longisporum</name>
    <dbReference type="NCBI Taxonomy" id="100787"/>
    <lineage>
        <taxon>Eukaryota</taxon>
        <taxon>Fungi</taxon>
        <taxon>Dikarya</taxon>
        <taxon>Ascomycota</taxon>
        <taxon>Pezizomycotina</taxon>
        <taxon>Sordariomycetes</taxon>
        <taxon>Hypocreomycetidae</taxon>
        <taxon>Glomerellales</taxon>
        <taxon>Plectosphaerellaceae</taxon>
        <taxon>Verticillium</taxon>
    </lineage>
</organism>
<evidence type="ECO:0000313" key="1">
    <source>
        <dbReference type="EMBL" id="CRK43482.1"/>
    </source>
</evidence>
<evidence type="ECO:0000313" key="2">
    <source>
        <dbReference type="Proteomes" id="UP000045706"/>
    </source>
</evidence>
<sequence length="100" mass="11582">LQGTHRGGPQLGGADQCQRRPCLVLPLHDVQPGRQERAELYDTVLHWLLVPHQREVSQRLLHWSEEVCRCLLHLGRHQEQLSKPHRLLGQRSRPRPSSLV</sequence>
<dbReference type="AlphaFoldDB" id="A0A0G4NAI8"/>
<protein>
    <submittedName>
        <fullName evidence="1">Uncharacterized protein</fullName>
    </submittedName>
</protein>